<name>A0A392RUV5_9FABA</name>
<evidence type="ECO:0000313" key="1">
    <source>
        <dbReference type="EMBL" id="MCI39570.1"/>
    </source>
</evidence>
<comment type="caution">
    <text evidence="1">The sequence shown here is derived from an EMBL/GenBank/DDBJ whole genome shotgun (WGS) entry which is preliminary data.</text>
</comment>
<dbReference type="Proteomes" id="UP000265520">
    <property type="component" value="Unassembled WGS sequence"/>
</dbReference>
<accession>A0A392RUV5</accession>
<dbReference type="AlphaFoldDB" id="A0A392RUV5"/>
<keyword evidence="2" id="KW-1185">Reference proteome</keyword>
<reference evidence="1 2" key="1">
    <citation type="journal article" date="2018" name="Front. Plant Sci.">
        <title>Red Clover (Trifolium pratense) and Zigzag Clover (T. medium) - A Picture of Genomic Similarities and Differences.</title>
        <authorList>
            <person name="Dluhosova J."/>
            <person name="Istvanek J."/>
            <person name="Nedelnik J."/>
            <person name="Repkova J."/>
        </authorList>
    </citation>
    <scope>NUCLEOTIDE SEQUENCE [LARGE SCALE GENOMIC DNA]</scope>
    <source>
        <strain evidence="2">cv. 10/8</strain>
        <tissue evidence="1">Leaf</tissue>
    </source>
</reference>
<dbReference type="EMBL" id="LXQA010268870">
    <property type="protein sequence ID" value="MCI39570.1"/>
    <property type="molecule type" value="Genomic_DNA"/>
</dbReference>
<sequence>MDLLRFGGLDGSSCRRSVVQPLAVQCPAAPAVVQEQPLALFLNAPHSS</sequence>
<protein>
    <submittedName>
        <fullName evidence="1">Uncharacterized protein</fullName>
    </submittedName>
</protein>
<evidence type="ECO:0000313" key="2">
    <source>
        <dbReference type="Proteomes" id="UP000265520"/>
    </source>
</evidence>
<organism evidence="1 2">
    <name type="scientific">Trifolium medium</name>
    <dbReference type="NCBI Taxonomy" id="97028"/>
    <lineage>
        <taxon>Eukaryota</taxon>
        <taxon>Viridiplantae</taxon>
        <taxon>Streptophyta</taxon>
        <taxon>Embryophyta</taxon>
        <taxon>Tracheophyta</taxon>
        <taxon>Spermatophyta</taxon>
        <taxon>Magnoliopsida</taxon>
        <taxon>eudicotyledons</taxon>
        <taxon>Gunneridae</taxon>
        <taxon>Pentapetalae</taxon>
        <taxon>rosids</taxon>
        <taxon>fabids</taxon>
        <taxon>Fabales</taxon>
        <taxon>Fabaceae</taxon>
        <taxon>Papilionoideae</taxon>
        <taxon>50 kb inversion clade</taxon>
        <taxon>NPAAA clade</taxon>
        <taxon>Hologalegina</taxon>
        <taxon>IRL clade</taxon>
        <taxon>Trifolieae</taxon>
        <taxon>Trifolium</taxon>
    </lineage>
</organism>
<proteinExistence type="predicted"/>